<accession>A0ABW3E1B0</accession>
<evidence type="ECO:0000313" key="2">
    <source>
        <dbReference type="Proteomes" id="UP001597024"/>
    </source>
</evidence>
<dbReference type="Proteomes" id="UP001597024">
    <property type="component" value="Unassembled WGS sequence"/>
</dbReference>
<dbReference type="EMBL" id="JBHTHX010002084">
    <property type="protein sequence ID" value="MFD0889886.1"/>
    <property type="molecule type" value="Genomic_DNA"/>
</dbReference>
<proteinExistence type="predicted"/>
<dbReference type="SUPFAM" id="SSF51569">
    <property type="entry name" value="Aldolase"/>
    <property type="match status" value="1"/>
</dbReference>
<protein>
    <submittedName>
        <fullName evidence="1">4-hydroxy-tetrahydrodipicolinate synthase</fullName>
    </submittedName>
</protein>
<dbReference type="InterPro" id="IPR013785">
    <property type="entry name" value="Aldolase_TIM"/>
</dbReference>
<keyword evidence="2" id="KW-1185">Reference proteome</keyword>
<feature type="non-terminal residue" evidence="1">
    <location>
        <position position="1"/>
    </location>
</feature>
<dbReference type="Gene3D" id="3.20.20.70">
    <property type="entry name" value="Aldolase class I"/>
    <property type="match status" value="1"/>
</dbReference>
<name>A0ABW3E1B0_9ACTN</name>
<organism evidence="1 2">
    <name type="scientific">Streptosporangium algeriense</name>
    <dbReference type="NCBI Taxonomy" id="1682748"/>
    <lineage>
        <taxon>Bacteria</taxon>
        <taxon>Bacillati</taxon>
        <taxon>Actinomycetota</taxon>
        <taxon>Actinomycetes</taxon>
        <taxon>Streptosporangiales</taxon>
        <taxon>Streptosporangiaceae</taxon>
        <taxon>Streptosporangium</taxon>
    </lineage>
</organism>
<reference evidence="2" key="1">
    <citation type="journal article" date="2019" name="Int. J. Syst. Evol. Microbiol.">
        <title>The Global Catalogue of Microorganisms (GCM) 10K type strain sequencing project: providing services to taxonomists for standard genome sequencing and annotation.</title>
        <authorList>
            <consortium name="The Broad Institute Genomics Platform"/>
            <consortium name="The Broad Institute Genome Sequencing Center for Infectious Disease"/>
            <person name="Wu L."/>
            <person name="Ma J."/>
        </authorList>
    </citation>
    <scope>NUCLEOTIDE SEQUENCE [LARGE SCALE GENOMIC DNA]</scope>
    <source>
        <strain evidence="2">CCUG 62974</strain>
    </source>
</reference>
<sequence length="59" mass="6115">HARALGHRLSVLSASVFAEPNPTVIKGVLHAQGRIPTASVRLPLVPAGQASVEAALRLL</sequence>
<gene>
    <name evidence="1" type="ORF">ACFQ08_35545</name>
</gene>
<evidence type="ECO:0000313" key="1">
    <source>
        <dbReference type="EMBL" id="MFD0889886.1"/>
    </source>
</evidence>
<comment type="caution">
    <text evidence="1">The sequence shown here is derived from an EMBL/GenBank/DDBJ whole genome shotgun (WGS) entry which is preliminary data.</text>
</comment>